<dbReference type="InterPro" id="IPR046817">
    <property type="entry name" value="MmeI_N"/>
</dbReference>
<keyword evidence="2 8" id="KW-0489">Methyltransferase</keyword>
<reference evidence="8 9" key="1">
    <citation type="submission" date="2019-11" db="EMBL/GenBank/DDBJ databases">
        <title>Novel Deefgea species.</title>
        <authorList>
            <person name="Han J.-H."/>
        </authorList>
    </citation>
    <scope>NUCLEOTIDE SEQUENCE [LARGE SCALE GENOMIC DNA]</scope>
    <source>
        <strain evidence="8 9">LMG 24817</strain>
    </source>
</reference>
<dbReference type="InterPro" id="IPR029063">
    <property type="entry name" value="SAM-dependent_MTases_sf"/>
</dbReference>
<feature type="domain" description="MmeI-like helicase spacer" evidence="6">
    <location>
        <begin position="179"/>
        <end position="248"/>
    </location>
</feature>
<dbReference type="InterPro" id="IPR046819">
    <property type="entry name" value="MmeI_hel"/>
</dbReference>
<comment type="caution">
    <text evidence="8">The sequence shown here is derived from an EMBL/GenBank/DDBJ whole genome shotgun (WGS) entry which is preliminary data.</text>
</comment>
<comment type="catalytic activity">
    <reaction evidence="4">
        <text>a 2'-deoxyadenosine in DNA + S-adenosyl-L-methionine = an N(6)-methyl-2'-deoxyadenosine in DNA + S-adenosyl-L-homocysteine + H(+)</text>
        <dbReference type="Rhea" id="RHEA:15197"/>
        <dbReference type="Rhea" id="RHEA-COMP:12418"/>
        <dbReference type="Rhea" id="RHEA-COMP:12419"/>
        <dbReference type="ChEBI" id="CHEBI:15378"/>
        <dbReference type="ChEBI" id="CHEBI:57856"/>
        <dbReference type="ChEBI" id="CHEBI:59789"/>
        <dbReference type="ChEBI" id="CHEBI:90615"/>
        <dbReference type="ChEBI" id="CHEBI:90616"/>
        <dbReference type="EC" id="2.1.1.72"/>
    </reaction>
</comment>
<protein>
    <recommendedName>
        <fullName evidence="1">site-specific DNA-methyltransferase (adenine-specific)</fullName>
        <ecNumber evidence="1">2.1.1.72</ecNumber>
    </recommendedName>
</protein>
<evidence type="ECO:0000256" key="1">
    <source>
        <dbReference type="ARBA" id="ARBA00011900"/>
    </source>
</evidence>
<dbReference type="PRINTS" id="PR00507">
    <property type="entry name" value="N12N6MTFRASE"/>
</dbReference>
<dbReference type="Proteomes" id="UP001195660">
    <property type="component" value="Unassembled WGS sequence"/>
</dbReference>
<dbReference type="Pfam" id="PF20473">
    <property type="entry name" value="MmeI_Mtase"/>
    <property type="match status" value="1"/>
</dbReference>
<dbReference type="PANTHER" id="PTHR33841">
    <property type="entry name" value="DNA METHYLTRANSFERASE YEEA-RELATED"/>
    <property type="match status" value="1"/>
</dbReference>
<evidence type="ECO:0000256" key="3">
    <source>
        <dbReference type="ARBA" id="ARBA00022679"/>
    </source>
</evidence>
<dbReference type="Pfam" id="PF20464">
    <property type="entry name" value="MmeI_N"/>
    <property type="match status" value="1"/>
</dbReference>
<dbReference type="EMBL" id="WOFE01000007">
    <property type="protein sequence ID" value="MBM5572423.1"/>
    <property type="molecule type" value="Genomic_DNA"/>
</dbReference>
<evidence type="ECO:0000259" key="6">
    <source>
        <dbReference type="Pfam" id="PF20465"/>
    </source>
</evidence>
<dbReference type="GO" id="GO:0032259">
    <property type="term" value="P:methylation"/>
    <property type="evidence" value="ECO:0007669"/>
    <property type="project" value="UniProtKB-KW"/>
</dbReference>
<dbReference type="PROSITE" id="PS00092">
    <property type="entry name" value="N6_MTASE"/>
    <property type="match status" value="1"/>
</dbReference>
<dbReference type="RefSeq" id="WP_203571755.1">
    <property type="nucleotide sequence ID" value="NZ_WOFE01000007.1"/>
</dbReference>
<sequence>MTPAQFIQKWTNNDLNERAGAQLHFADLCELLGVEKPYDPENYCFERGASKTSGGEGWADVWKRDHFAWENKKPGRDLKAALKQLTDYALNLDNPPLLIVCDRESIEIHTAFTGYPHEVHRIRLQDLLDEKPRQILRWVFTEPEKLRPIKSTAAITEEAAGKFGDIAEAMRARDLPATEVAHFLIQCLFCMFAEDEGLLPRKLFTTLLEKNLAKPERVTDRLTALFKAMQKGGDYGDDEIRWFNGGLFKNIAIPALNSDDVFRLHQAALLDWRAIDPTIFGTLFERGLDPKKRSQLGAHYTDRASIMRIINPVIVEPLAAQWQSTRSDIAEQLAKSKKHNDAAYKKAQKTFQHYLEMLRNFRVLDPACGSGNFLFLALKALKDLEHRANIEAADLGLQRQVGIEVSPANVLGLELDPYAAELARVTVWIGEIQWMQANGYPLNERPLLKPLDHIQNTDALIDLDGKATAWPACDAIVGNPPFLGGSKKSGELGRAYFDALNRLYDAQVPGGADLVCYWFHKAREQIAAGQCLRAGLVSTQSIRNGSNRKVLDAIVADAPIFNAWSDEPWVNEGAAVRVSLVCFGIEPTVGWVERSDTHHQIDAAMGIAPAGLHPSYACLDGQPVARINADLTVGGDESSCDLTLAKPLAENAGVAFQGPEKNGAFDITGTQAREWLKQPNPHAQPNSLVLKPRLNGQDVTSRYTDGWIIDFGCHLSQDEAALFELPFAFVEMHVKPERDKNKDKNRKKYWWRFGRTGEDMRIAIKDLPRYIASPETAKHRTFVWLNGAILPDKKLIVIARADDTTFGIVHSRLHEVWSLAQGSIHGDGVEGGRPRYTPTTTFATFPFPAGLTPADTIHGTVSDGELVLPKLSEQYPKAAIQHARAIAAAAARLNTLRENWLNPPEWVTRIPEVVAGFPDRIIPKPEHAAALKKRTLTNLYNERPSWLARAHEKLDLAVAQAYGWDDYTPVMSDEEILRRLLVLNLARSHG</sequence>
<keyword evidence="9" id="KW-1185">Reference proteome</keyword>
<dbReference type="PANTHER" id="PTHR33841:SF1">
    <property type="entry name" value="DNA METHYLTRANSFERASE A"/>
    <property type="match status" value="1"/>
</dbReference>
<evidence type="ECO:0000313" key="9">
    <source>
        <dbReference type="Proteomes" id="UP001195660"/>
    </source>
</evidence>
<dbReference type="SUPFAM" id="SSF53335">
    <property type="entry name" value="S-adenosyl-L-methionine-dependent methyltransferases"/>
    <property type="match status" value="1"/>
</dbReference>
<gene>
    <name evidence="8" type="ORF">GM173_12675</name>
</gene>
<keyword evidence="3" id="KW-0808">Transferase</keyword>
<dbReference type="InterPro" id="IPR046816">
    <property type="entry name" value="MmeI_Mtase"/>
</dbReference>
<evidence type="ECO:0000313" key="8">
    <source>
        <dbReference type="EMBL" id="MBM5572423.1"/>
    </source>
</evidence>
<evidence type="ECO:0000256" key="4">
    <source>
        <dbReference type="ARBA" id="ARBA00047942"/>
    </source>
</evidence>
<evidence type="ECO:0000259" key="5">
    <source>
        <dbReference type="Pfam" id="PF20464"/>
    </source>
</evidence>
<dbReference type="GO" id="GO:0008168">
    <property type="term" value="F:methyltransferase activity"/>
    <property type="evidence" value="ECO:0007669"/>
    <property type="project" value="UniProtKB-KW"/>
</dbReference>
<evidence type="ECO:0000256" key="2">
    <source>
        <dbReference type="ARBA" id="ARBA00022603"/>
    </source>
</evidence>
<dbReference type="Gene3D" id="3.40.50.150">
    <property type="entry name" value="Vaccinia Virus protein VP39"/>
    <property type="match status" value="1"/>
</dbReference>
<feature type="domain" description="MmeI-like DNA-methyltransferase" evidence="7">
    <location>
        <begin position="345"/>
        <end position="583"/>
    </location>
</feature>
<dbReference type="Pfam" id="PF20465">
    <property type="entry name" value="MmeI_hel"/>
    <property type="match status" value="1"/>
</dbReference>
<accession>A0ABS2CG67</accession>
<feature type="domain" description="MmeI-like N-terminal" evidence="5">
    <location>
        <begin position="1"/>
        <end position="172"/>
    </location>
</feature>
<name>A0ABS2CG67_9NEIS</name>
<evidence type="ECO:0000259" key="7">
    <source>
        <dbReference type="Pfam" id="PF20473"/>
    </source>
</evidence>
<dbReference type="InterPro" id="IPR002052">
    <property type="entry name" value="DNA_methylase_N6_adenine_CS"/>
</dbReference>
<dbReference type="InterPro" id="IPR050953">
    <property type="entry name" value="N4_N6_ade-DNA_methylase"/>
</dbReference>
<dbReference type="EC" id="2.1.1.72" evidence="1"/>
<organism evidence="8 9">
    <name type="scientific">Deefgea chitinilytica</name>
    <dbReference type="NCBI Taxonomy" id="570276"/>
    <lineage>
        <taxon>Bacteria</taxon>
        <taxon>Pseudomonadati</taxon>
        <taxon>Pseudomonadota</taxon>
        <taxon>Betaproteobacteria</taxon>
        <taxon>Neisseriales</taxon>
        <taxon>Chitinibacteraceae</taxon>
        <taxon>Deefgea</taxon>
    </lineage>
</organism>
<proteinExistence type="predicted"/>